<comment type="caution">
    <text evidence="1">The sequence shown here is derived from an EMBL/GenBank/DDBJ whole genome shotgun (WGS) entry which is preliminary data.</text>
</comment>
<dbReference type="AlphaFoldDB" id="A0A6L2LHN0"/>
<evidence type="ECO:0000313" key="1">
    <source>
        <dbReference type="EMBL" id="GEU61158.1"/>
    </source>
</evidence>
<dbReference type="EMBL" id="BKCJ010004458">
    <property type="protein sequence ID" value="GEU61158.1"/>
    <property type="molecule type" value="Genomic_DNA"/>
</dbReference>
<gene>
    <name evidence="1" type="ORF">Tci_033136</name>
</gene>
<reference evidence="1" key="1">
    <citation type="journal article" date="2019" name="Sci. Rep.">
        <title>Draft genome of Tanacetum cinerariifolium, the natural source of mosquito coil.</title>
        <authorList>
            <person name="Yamashiro T."/>
            <person name="Shiraishi A."/>
            <person name="Satake H."/>
            <person name="Nakayama K."/>
        </authorList>
    </citation>
    <scope>NUCLEOTIDE SEQUENCE</scope>
</reference>
<proteinExistence type="predicted"/>
<protein>
    <submittedName>
        <fullName evidence="1">Uncharacterized protein</fullName>
    </submittedName>
</protein>
<sequence length="282" mass="30812">MSFGSVEGGLDPAPGVVKPEIGGNVNFKIKSQFMRELKTAKELEEICNFKQEGDETLYKPGKGANSGMTPAQALTTIQTMADHSKNLGQDMKKIKENVHAIQVRCQIYEGTHLDKECPLNEEVKSVEEVAQEEGVPSRVLPCQLPPKELNPGSFTLPCTIGSLNLYDMTDLGGSLSFPDFLLVRYGVAQINDLNWDSRISQQGNEIQGHINSYSCGKFFSVGAGYEFAPGTLVKSSTLAIMIWSIKQRLEEKNTSIGARDAGFGHRNQANEDLKASYGVTTS</sequence>
<organism evidence="1">
    <name type="scientific">Tanacetum cinerariifolium</name>
    <name type="common">Dalmatian daisy</name>
    <name type="synonym">Chrysanthemum cinerariifolium</name>
    <dbReference type="NCBI Taxonomy" id="118510"/>
    <lineage>
        <taxon>Eukaryota</taxon>
        <taxon>Viridiplantae</taxon>
        <taxon>Streptophyta</taxon>
        <taxon>Embryophyta</taxon>
        <taxon>Tracheophyta</taxon>
        <taxon>Spermatophyta</taxon>
        <taxon>Magnoliopsida</taxon>
        <taxon>eudicotyledons</taxon>
        <taxon>Gunneridae</taxon>
        <taxon>Pentapetalae</taxon>
        <taxon>asterids</taxon>
        <taxon>campanulids</taxon>
        <taxon>Asterales</taxon>
        <taxon>Asteraceae</taxon>
        <taxon>Asteroideae</taxon>
        <taxon>Anthemideae</taxon>
        <taxon>Anthemidinae</taxon>
        <taxon>Tanacetum</taxon>
    </lineage>
</organism>
<accession>A0A6L2LHN0</accession>
<name>A0A6L2LHN0_TANCI</name>